<comment type="caution">
    <text evidence="1">The sequence shown here is derived from an EMBL/GenBank/DDBJ whole genome shotgun (WGS) entry which is preliminary data.</text>
</comment>
<evidence type="ECO:0000313" key="2">
    <source>
        <dbReference type="Proteomes" id="UP000487989"/>
    </source>
</evidence>
<accession>A0A6I0LNQ8</accession>
<dbReference type="RefSeq" id="WP_151882047.1">
    <property type="nucleotide sequence ID" value="NZ_WCTH01000011.1"/>
</dbReference>
<sequence length="380" mass="44473">MKNQIYSRSVTIRDNNMNRWCIEFEVREAGPYTRRNVDTLEEFEEHFEVSVCGEGGCVSGQCYDDIAPRTPGQKDLLDFWNKYHCCGMRGGTKAQDEYLHGEQYKKDFDGFVNLFSGYDKNFRKQFDNTSFNIMCKFYQIQPEHMAVLRSVIAKYIKNNPIEYILGLDTKRLKHDINDLYVKYIFLAIRGLYIDKGFKYGADWLYLPIPEDVCKRIDALCEMLQNEEKELSQSLAVSGDFNMAGDFEATKDIIEKVMEMRDCDEEEAKRFVALGIHLQLTFSDLDDTFQSNDDCLYEANGTEYYIGTEKELEQIASDRVYDDDEYEYFWREAVAAKSTTDSLKDWLKLVLQDGWCNILNSYDGKYESYNIDGEYICVSRR</sequence>
<name>A0A6I0LNQ8_BACUN</name>
<proteinExistence type="predicted"/>
<protein>
    <submittedName>
        <fullName evidence="1">Uncharacterized protein</fullName>
    </submittedName>
</protein>
<dbReference type="EMBL" id="WCTJ01000039">
    <property type="protein sequence ID" value="KAB4248373.1"/>
    <property type="molecule type" value="Genomic_DNA"/>
</dbReference>
<reference evidence="1 2" key="1">
    <citation type="journal article" date="2019" name="Nat. Med.">
        <title>A library of human gut bacterial isolates paired with longitudinal multiomics data enables mechanistic microbiome research.</title>
        <authorList>
            <person name="Poyet M."/>
            <person name="Groussin M."/>
            <person name="Gibbons S.M."/>
            <person name="Avila-Pacheco J."/>
            <person name="Jiang X."/>
            <person name="Kearney S.M."/>
            <person name="Perrotta A.R."/>
            <person name="Berdy B."/>
            <person name="Zhao S."/>
            <person name="Lieberman T.D."/>
            <person name="Swanson P.K."/>
            <person name="Smith M."/>
            <person name="Roesemann S."/>
            <person name="Alexander J.E."/>
            <person name="Rich S.A."/>
            <person name="Livny J."/>
            <person name="Vlamakis H."/>
            <person name="Clish C."/>
            <person name="Bullock K."/>
            <person name="Deik A."/>
            <person name="Scott J."/>
            <person name="Pierce K.A."/>
            <person name="Xavier R.J."/>
            <person name="Alm E.J."/>
        </authorList>
    </citation>
    <scope>NUCLEOTIDE SEQUENCE [LARGE SCALE GENOMIC DNA]</scope>
    <source>
        <strain evidence="1 2">BIOML-A3</strain>
    </source>
</reference>
<dbReference type="AlphaFoldDB" id="A0A6I0LNQ8"/>
<gene>
    <name evidence="1" type="ORF">GAP48_18660</name>
</gene>
<dbReference type="Proteomes" id="UP000487989">
    <property type="component" value="Unassembled WGS sequence"/>
</dbReference>
<organism evidence="1 2">
    <name type="scientific">Bacteroides uniformis</name>
    <dbReference type="NCBI Taxonomy" id="820"/>
    <lineage>
        <taxon>Bacteria</taxon>
        <taxon>Pseudomonadati</taxon>
        <taxon>Bacteroidota</taxon>
        <taxon>Bacteroidia</taxon>
        <taxon>Bacteroidales</taxon>
        <taxon>Bacteroidaceae</taxon>
        <taxon>Bacteroides</taxon>
    </lineage>
</organism>
<evidence type="ECO:0000313" key="1">
    <source>
        <dbReference type="EMBL" id="KAB4248373.1"/>
    </source>
</evidence>